<feature type="domain" description="3-hydroxyacyl-CoA dehydrogenase C-terminal" evidence="8">
    <location>
        <begin position="193"/>
        <end position="294"/>
    </location>
</feature>
<dbReference type="Pfam" id="PF00725">
    <property type="entry name" value="3HCDH"/>
    <property type="match status" value="2"/>
</dbReference>
<evidence type="ECO:0000256" key="7">
    <source>
        <dbReference type="ARBA" id="ARBA00049556"/>
    </source>
</evidence>
<dbReference type="OrthoDB" id="5389341at2"/>
<reference evidence="10 11" key="1">
    <citation type="submission" date="2016-02" db="EMBL/GenBank/DDBJ databases">
        <title>Complete Genome of H5569, the type strain of the newly described species Haematospirillium jordaniae.</title>
        <authorList>
            <person name="Nicholson A.C."/>
            <person name="Humrighouse B.W."/>
            <person name="Loparov V."/>
            <person name="McQuiston J.R."/>
        </authorList>
    </citation>
    <scope>NUCLEOTIDE SEQUENCE [LARGE SCALE GENOMIC DNA]</scope>
    <source>
        <strain evidence="10 11">H5569</strain>
    </source>
</reference>
<evidence type="ECO:0000259" key="8">
    <source>
        <dbReference type="Pfam" id="PF00725"/>
    </source>
</evidence>
<evidence type="ECO:0000256" key="1">
    <source>
        <dbReference type="ARBA" id="ARBA00005005"/>
    </source>
</evidence>
<name>A0A143DFV9_9PROT</name>
<dbReference type="InterPro" id="IPR036291">
    <property type="entry name" value="NAD(P)-bd_dom_sf"/>
</dbReference>
<protein>
    <submittedName>
        <fullName evidence="10">3-hydroxyacyl-CoA dehydrogenase</fullName>
    </submittedName>
</protein>
<keyword evidence="3" id="KW-0442">Lipid degradation</keyword>
<dbReference type="AlphaFoldDB" id="A0A143DFV9"/>
<feature type="domain" description="3-hydroxyacyl-CoA dehydrogenase C-terminal" evidence="8">
    <location>
        <begin position="349"/>
        <end position="406"/>
    </location>
</feature>
<dbReference type="SUPFAM" id="SSF51735">
    <property type="entry name" value="NAD(P)-binding Rossmann-fold domains"/>
    <property type="match status" value="1"/>
</dbReference>
<dbReference type="GO" id="GO:0006635">
    <property type="term" value="P:fatty acid beta-oxidation"/>
    <property type="evidence" value="ECO:0007669"/>
    <property type="project" value="UniProtKB-UniPathway"/>
</dbReference>
<dbReference type="Gene3D" id="3.40.50.720">
    <property type="entry name" value="NAD(P)-binding Rossmann-like Domain"/>
    <property type="match status" value="1"/>
</dbReference>
<dbReference type="CDD" id="cd06558">
    <property type="entry name" value="crotonase-like"/>
    <property type="match status" value="1"/>
</dbReference>
<dbReference type="PANTHER" id="PTHR48075:SF7">
    <property type="entry name" value="3-HYDROXYACYL-COA DEHYDROGENASE-RELATED"/>
    <property type="match status" value="1"/>
</dbReference>
<proteinExistence type="predicted"/>
<dbReference type="InterPro" id="IPR006176">
    <property type="entry name" value="3-OHacyl-CoA_DH_NAD-bd"/>
</dbReference>
<dbReference type="EMBL" id="CP014525">
    <property type="protein sequence ID" value="AMW34988.1"/>
    <property type="molecule type" value="Genomic_DNA"/>
</dbReference>
<dbReference type="InterPro" id="IPR001753">
    <property type="entry name" value="Enoyl-CoA_hydra/iso"/>
</dbReference>
<accession>A0A143DFV9</accession>
<keyword evidence="11" id="KW-1185">Reference proteome</keyword>
<dbReference type="RefSeq" id="WP_066135154.1">
    <property type="nucleotide sequence ID" value="NZ_CP014525.1"/>
</dbReference>
<keyword evidence="6" id="KW-0443">Lipid metabolism</keyword>
<comment type="pathway">
    <text evidence="1">Lipid metabolism; fatty acid beta-oxidation.</text>
</comment>
<dbReference type="SUPFAM" id="SSF48179">
    <property type="entry name" value="6-phosphogluconate dehydrogenase C-terminal domain-like"/>
    <property type="match status" value="2"/>
</dbReference>
<evidence type="ECO:0000313" key="10">
    <source>
        <dbReference type="EMBL" id="AMW34988.1"/>
    </source>
</evidence>
<dbReference type="InterPro" id="IPR029045">
    <property type="entry name" value="ClpP/crotonase-like_dom_sf"/>
</dbReference>
<evidence type="ECO:0000259" key="9">
    <source>
        <dbReference type="Pfam" id="PF02737"/>
    </source>
</evidence>
<organism evidence="10 11">
    <name type="scientific">Haematospirillum jordaniae</name>
    <dbReference type="NCBI Taxonomy" id="1549855"/>
    <lineage>
        <taxon>Bacteria</taxon>
        <taxon>Pseudomonadati</taxon>
        <taxon>Pseudomonadota</taxon>
        <taxon>Alphaproteobacteria</taxon>
        <taxon>Rhodospirillales</taxon>
        <taxon>Novispirillaceae</taxon>
        <taxon>Haematospirillum</taxon>
    </lineage>
</organism>
<dbReference type="SUPFAM" id="SSF52096">
    <property type="entry name" value="ClpP/crotonase"/>
    <property type="match status" value="1"/>
</dbReference>
<dbReference type="Pfam" id="PF02737">
    <property type="entry name" value="3HCDH_N"/>
    <property type="match status" value="1"/>
</dbReference>
<dbReference type="UniPathway" id="UPA00659"/>
<dbReference type="GeneID" id="53316929"/>
<evidence type="ECO:0000256" key="5">
    <source>
        <dbReference type="ARBA" id="ARBA00023027"/>
    </source>
</evidence>
<dbReference type="STRING" id="1549855.AY555_07140"/>
<evidence type="ECO:0000256" key="2">
    <source>
        <dbReference type="ARBA" id="ARBA00022832"/>
    </source>
</evidence>
<keyword evidence="4" id="KW-0560">Oxidoreductase</keyword>
<dbReference type="InterPro" id="IPR008927">
    <property type="entry name" value="6-PGluconate_DH-like_C_sf"/>
</dbReference>
<evidence type="ECO:0000256" key="3">
    <source>
        <dbReference type="ARBA" id="ARBA00022963"/>
    </source>
</evidence>
<dbReference type="GO" id="GO:0070403">
    <property type="term" value="F:NAD+ binding"/>
    <property type="evidence" value="ECO:0007669"/>
    <property type="project" value="InterPro"/>
</dbReference>
<evidence type="ECO:0000313" key="11">
    <source>
        <dbReference type="Proteomes" id="UP000076066"/>
    </source>
</evidence>
<evidence type="ECO:0000256" key="6">
    <source>
        <dbReference type="ARBA" id="ARBA00023098"/>
    </source>
</evidence>
<comment type="catalytic activity">
    <reaction evidence="7">
        <text>a (3S)-3-hydroxyacyl-CoA + NAD(+) = a 3-oxoacyl-CoA + NADH + H(+)</text>
        <dbReference type="Rhea" id="RHEA:22432"/>
        <dbReference type="ChEBI" id="CHEBI:15378"/>
        <dbReference type="ChEBI" id="CHEBI:57318"/>
        <dbReference type="ChEBI" id="CHEBI:57540"/>
        <dbReference type="ChEBI" id="CHEBI:57945"/>
        <dbReference type="ChEBI" id="CHEBI:90726"/>
        <dbReference type="EC" id="1.1.1.35"/>
    </reaction>
</comment>
<sequence>MATPINKVAVIGAGVMGAGIAAHIANAGIPVVLLDIVPADAENRNVIAETAVQKMLKADPAPFMTKGCARNIQTGNLEDDLPRLADCDWIIEAVVERLDIKQDLYRKLDSVRKKGCIVSSNTSTIPLESLTKGLSDAFARDFCITHFFNPPRYMRLLEVVRGPQTRAEAIDAVSTFCDLKLGKSVVHCQDRPGFIGNRLGILWILAAVVEAMDNDISIEEADAILGRPFGIPKTGVFGLMDLVGLDLMPHILQSMLSLLPKTDAFHVINRDLALIRTMIADGYTGRKGKGGFYRINRTGTEKIKEGIDLKTGQYRVSAKPQLASLDAAKEAGKKAGQVLLSHPDKGGRYARRVMARTLSYAASLIPDVTASVDDIDEAMRLGYNWKFGPFQLADQIGPDALIAILKQEGMPVPAFLETASGKSFYQIENGRRMALSPDGSWKELARPDGVVLLEDIKRTAKPLLKNGSASLWDIGDGVACLEFTSKMNSLDPEILKMISQTVRFIPKNGFKALLVYNEGSNFSVGANLGLAIFAANIAAWPMIEEMVENGQKAYMALKRAPFPVVGAPSGMALGGGCEILLHCDAVQAHAETYMGLVEVGVGLIPGWGGCKEMLHRLSIHPALPKGPMPPVAKAFETISTATVAKSAMEAKERGFLRDSDGITMNRYRLLADAKAKALAMVQGYKPAEPIELKLPGETGKVAMEMALGQFRRMGKATPYDEVVSLELANILSGGETDHTETLTEDNILALERSSFMRLVRQKGTLDRVEHMLLTGKPLRN</sequence>
<keyword evidence="5" id="KW-0520">NAD</keyword>
<evidence type="ECO:0000256" key="4">
    <source>
        <dbReference type="ARBA" id="ARBA00023002"/>
    </source>
</evidence>
<dbReference type="PANTHER" id="PTHR48075">
    <property type="entry name" value="3-HYDROXYACYL-COA DEHYDROGENASE FAMILY PROTEIN"/>
    <property type="match status" value="1"/>
</dbReference>
<dbReference type="KEGG" id="hjo:AY555_07140"/>
<keyword evidence="2" id="KW-0276">Fatty acid metabolism</keyword>
<dbReference type="InterPro" id="IPR006108">
    <property type="entry name" value="3HC_DH_C"/>
</dbReference>
<dbReference type="Pfam" id="PF00378">
    <property type="entry name" value="ECH_1"/>
    <property type="match status" value="1"/>
</dbReference>
<feature type="domain" description="3-hydroxyacyl-CoA dehydrogenase NAD binding" evidence="9">
    <location>
        <begin position="7"/>
        <end position="190"/>
    </location>
</feature>
<gene>
    <name evidence="10" type="ORF">AY555_07140</name>
</gene>
<dbReference type="Gene3D" id="3.90.226.10">
    <property type="entry name" value="2-enoyl-CoA Hydratase, Chain A, domain 1"/>
    <property type="match status" value="1"/>
</dbReference>
<dbReference type="Gene3D" id="1.10.1040.50">
    <property type="match status" value="1"/>
</dbReference>
<dbReference type="GO" id="GO:0003857">
    <property type="term" value="F:(3S)-3-hydroxyacyl-CoA dehydrogenase (NAD+) activity"/>
    <property type="evidence" value="ECO:0007669"/>
    <property type="project" value="UniProtKB-EC"/>
</dbReference>
<dbReference type="Proteomes" id="UP000076066">
    <property type="component" value="Chromosome"/>
</dbReference>